<keyword evidence="1" id="KW-0812">Transmembrane</keyword>
<dbReference type="AlphaFoldDB" id="A0AAI8QGF1"/>
<dbReference type="EMBL" id="AP012492">
    <property type="protein sequence ID" value="BAM32591.1"/>
    <property type="molecule type" value="Genomic_DNA"/>
</dbReference>
<evidence type="ECO:0000313" key="4">
    <source>
        <dbReference type="Proteomes" id="UP000006036"/>
    </source>
</evidence>
<evidence type="ECO:0000313" key="3">
    <source>
        <dbReference type="EMBL" id="BAM32591.1"/>
    </source>
</evidence>
<dbReference type="KEGG" id="hcb:HCBAA847_1361"/>
<feature type="transmembrane region" description="Helical" evidence="1">
    <location>
        <begin position="176"/>
        <end position="197"/>
    </location>
</feature>
<dbReference type="RefSeq" id="WP_015453591.1">
    <property type="nucleotide sequence ID" value="NC_020555.1"/>
</dbReference>
<evidence type="ECO:0000259" key="2">
    <source>
        <dbReference type="Pfam" id="PF13386"/>
    </source>
</evidence>
<feature type="transmembrane region" description="Helical" evidence="1">
    <location>
        <begin position="209"/>
        <end position="233"/>
    </location>
</feature>
<proteinExistence type="predicted"/>
<feature type="domain" description="Urease accessory protein UreH-like transmembrane" evidence="2">
    <location>
        <begin position="86"/>
        <end position="255"/>
    </location>
</feature>
<dbReference type="Proteomes" id="UP000006036">
    <property type="component" value="Chromosome 1"/>
</dbReference>
<dbReference type="InterPro" id="IPR039447">
    <property type="entry name" value="UreH-like_TM_dom"/>
</dbReference>
<keyword evidence="1" id="KW-0472">Membrane</keyword>
<feature type="transmembrane region" description="Helical" evidence="1">
    <location>
        <begin position="99"/>
        <end position="118"/>
    </location>
</feature>
<feature type="transmembrane region" description="Helical" evidence="1">
    <location>
        <begin position="6"/>
        <end position="32"/>
    </location>
</feature>
<evidence type="ECO:0000256" key="1">
    <source>
        <dbReference type="SAM" id="Phobius"/>
    </source>
</evidence>
<dbReference type="PANTHER" id="PTHR42208">
    <property type="entry name" value="HEAVY METAL TRANSPORTER-RELATED"/>
    <property type="match status" value="1"/>
</dbReference>
<feature type="domain" description="Urease accessory protein UreH-like transmembrane" evidence="2">
    <location>
        <begin position="9"/>
        <end position="38"/>
    </location>
</feature>
<keyword evidence="1" id="KW-1133">Transmembrane helix</keyword>
<accession>A0AAI8QGF1</accession>
<dbReference type="Pfam" id="PF13386">
    <property type="entry name" value="DsbD_2"/>
    <property type="match status" value="2"/>
</dbReference>
<organism evidence="3 4">
    <name type="scientific">Helicobacter cinaedi CCUG 18818 = ATCC BAA-847</name>
    <dbReference type="NCBI Taxonomy" id="537971"/>
    <lineage>
        <taxon>Bacteria</taxon>
        <taxon>Pseudomonadati</taxon>
        <taxon>Campylobacterota</taxon>
        <taxon>Epsilonproteobacteria</taxon>
        <taxon>Campylobacterales</taxon>
        <taxon>Helicobacteraceae</taxon>
        <taxon>Helicobacter</taxon>
    </lineage>
</organism>
<name>A0AAI8QGF1_9HELI</name>
<protein>
    <recommendedName>
        <fullName evidence="2">Urease accessory protein UreH-like transmembrane domain-containing protein</fullName>
    </recommendedName>
</protein>
<feature type="transmembrane region" description="Helical" evidence="1">
    <location>
        <begin position="124"/>
        <end position="144"/>
    </location>
</feature>
<reference evidence="3 4" key="1">
    <citation type="journal article" date="2012" name="J. Bacteriol.">
        <title>Complete Genome Sequence of Helicobacter cinaedi Type Strain ATCC BAA-847.</title>
        <authorList>
            <person name="Miyoshi-Akiyama T."/>
            <person name="Takeshita N."/>
            <person name="Ohmagari N."/>
            <person name="Kirikae T."/>
        </authorList>
    </citation>
    <scope>NUCLEOTIDE SEQUENCE [LARGE SCALE GENOMIC DNA]</scope>
    <source>
        <strain evidence="3 4">ATCC BAA-847</strain>
    </source>
</reference>
<dbReference type="PANTHER" id="PTHR42208:SF1">
    <property type="entry name" value="HEAVY METAL TRANSPORTER"/>
    <property type="match status" value="1"/>
</dbReference>
<gene>
    <name evidence="3" type="ORF">HCBAA847_1361</name>
</gene>
<sequence>MEHIEIATLLSIAFFASLGHCVGMCGGIVVAYTSLYQAHRTPHKTHKNAKTHSLESSKDSLNATIQTQGQNLQDSKFSSLFTQFFTQIPLHLSYHIGKITTYATLGFIAGSLGHFLSLNAQIKAIILLIVGILLVLFGLSSFNFTRLNALFSSLTPKPLQKLITLTRPFLLKPSLWRIYILGLLNGLLPCGIVYYFLLTATIAGNGLNGAIVMILFGATTIPPLFTLGILSAALQNKRLLFLRLGAFGMIIFGCYEVYKSLGYFFLIS</sequence>
<feature type="transmembrane region" description="Helical" evidence="1">
    <location>
        <begin position="240"/>
        <end position="258"/>
    </location>
</feature>